<evidence type="ECO:0000313" key="2">
    <source>
        <dbReference type="EMBL" id="QDU56670.1"/>
    </source>
</evidence>
<proteinExistence type="predicted"/>
<gene>
    <name evidence="2" type="ORF">Pan181_28800</name>
</gene>
<keyword evidence="1" id="KW-0732">Signal</keyword>
<protein>
    <submittedName>
        <fullName evidence="2">Uncharacterized protein</fullName>
    </submittedName>
</protein>
<keyword evidence="3" id="KW-1185">Reference proteome</keyword>
<name>A0A518APL5_9BACT</name>
<accession>A0A518APL5</accession>
<reference evidence="2 3" key="1">
    <citation type="submission" date="2019-02" db="EMBL/GenBank/DDBJ databases">
        <title>Deep-cultivation of Planctomycetes and their phenomic and genomic characterization uncovers novel biology.</title>
        <authorList>
            <person name="Wiegand S."/>
            <person name="Jogler M."/>
            <person name="Boedeker C."/>
            <person name="Pinto D."/>
            <person name="Vollmers J."/>
            <person name="Rivas-Marin E."/>
            <person name="Kohn T."/>
            <person name="Peeters S.H."/>
            <person name="Heuer A."/>
            <person name="Rast P."/>
            <person name="Oberbeckmann S."/>
            <person name="Bunk B."/>
            <person name="Jeske O."/>
            <person name="Meyerdierks A."/>
            <person name="Storesund J.E."/>
            <person name="Kallscheuer N."/>
            <person name="Luecker S."/>
            <person name="Lage O.M."/>
            <person name="Pohl T."/>
            <person name="Merkel B.J."/>
            <person name="Hornburger P."/>
            <person name="Mueller R.-W."/>
            <person name="Bruemmer F."/>
            <person name="Labrenz M."/>
            <person name="Spormann A.M."/>
            <person name="Op den Camp H."/>
            <person name="Overmann J."/>
            <person name="Amann R."/>
            <person name="Jetten M.S.M."/>
            <person name="Mascher T."/>
            <person name="Medema M.H."/>
            <person name="Devos D.P."/>
            <person name="Kaster A.-K."/>
            <person name="Ovreas L."/>
            <person name="Rohde M."/>
            <person name="Galperin M.Y."/>
            <person name="Jogler C."/>
        </authorList>
    </citation>
    <scope>NUCLEOTIDE SEQUENCE [LARGE SCALE GENOMIC DNA]</scope>
    <source>
        <strain evidence="2 3">Pan181</strain>
    </source>
</reference>
<organism evidence="2 3">
    <name type="scientific">Aeoliella mucimassa</name>
    <dbReference type="NCBI Taxonomy" id="2527972"/>
    <lineage>
        <taxon>Bacteria</taxon>
        <taxon>Pseudomonadati</taxon>
        <taxon>Planctomycetota</taxon>
        <taxon>Planctomycetia</taxon>
        <taxon>Pirellulales</taxon>
        <taxon>Lacipirellulaceae</taxon>
        <taxon>Aeoliella</taxon>
    </lineage>
</organism>
<feature type="chain" id="PRO_5021756209" evidence="1">
    <location>
        <begin position="30"/>
        <end position="310"/>
    </location>
</feature>
<sequence precursor="true">MERHMRKQTLFAAALVAALAVASHQTANAVIIASDDFTATDSGVGWATGDEWEYLQAEESRVLVEYNQASWRELASPVDISNQVTYMRMTYQRVVGNTSFWGGVSLFDGTQESPGRELFKLGRPAGMSNYGADTLGDKLDSIVRTNTSLHELIVEIDTTNQSSFGEVNYKLWIDNHNYDAPADEVLVTGISPEHFYNMVGVLRMQAQTNAFDRVYGPLTIATDPIEVGLVPAGAPQLTINRTTGEVSLSNVSSVDGVVGYTLSSAGGSFNTANWTTITGNYDNSPGGDGSVDTDDLWNVVSDLSNTELSE</sequence>
<evidence type="ECO:0000313" key="3">
    <source>
        <dbReference type="Proteomes" id="UP000315750"/>
    </source>
</evidence>
<dbReference type="EMBL" id="CP036278">
    <property type="protein sequence ID" value="QDU56670.1"/>
    <property type="molecule type" value="Genomic_DNA"/>
</dbReference>
<evidence type="ECO:0000256" key="1">
    <source>
        <dbReference type="SAM" id="SignalP"/>
    </source>
</evidence>
<dbReference type="Proteomes" id="UP000315750">
    <property type="component" value="Chromosome"/>
</dbReference>
<dbReference type="KEGG" id="amuc:Pan181_28800"/>
<feature type="signal peptide" evidence="1">
    <location>
        <begin position="1"/>
        <end position="29"/>
    </location>
</feature>
<dbReference type="AlphaFoldDB" id="A0A518APL5"/>